<gene>
    <name evidence="1" type="ORF">Pint_30675</name>
</gene>
<reference evidence="2" key="1">
    <citation type="journal article" date="2023" name="G3 (Bethesda)">
        <title>Genome assembly and association tests identify interacting loci associated with vigor, precocity, and sex in interspecific pistachio rootstocks.</title>
        <authorList>
            <person name="Palmer W."/>
            <person name="Jacygrad E."/>
            <person name="Sagayaradj S."/>
            <person name="Cavanaugh K."/>
            <person name="Han R."/>
            <person name="Bertier L."/>
            <person name="Beede B."/>
            <person name="Kafkas S."/>
            <person name="Golino D."/>
            <person name="Preece J."/>
            <person name="Michelmore R."/>
        </authorList>
    </citation>
    <scope>NUCLEOTIDE SEQUENCE [LARGE SCALE GENOMIC DNA]</scope>
</reference>
<keyword evidence="2" id="KW-1185">Reference proteome</keyword>
<comment type="caution">
    <text evidence="1">The sequence shown here is derived from an EMBL/GenBank/DDBJ whole genome shotgun (WGS) entry which is preliminary data.</text>
</comment>
<evidence type="ECO:0000313" key="2">
    <source>
        <dbReference type="Proteomes" id="UP001163603"/>
    </source>
</evidence>
<proteinExistence type="predicted"/>
<organism evidence="1 2">
    <name type="scientific">Pistacia integerrima</name>
    <dbReference type="NCBI Taxonomy" id="434235"/>
    <lineage>
        <taxon>Eukaryota</taxon>
        <taxon>Viridiplantae</taxon>
        <taxon>Streptophyta</taxon>
        <taxon>Embryophyta</taxon>
        <taxon>Tracheophyta</taxon>
        <taxon>Spermatophyta</taxon>
        <taxon>Magnoliopsida</taxon>
        <taxon>eudicotyledons</taxon>
        <taxon>Gunneridae</taxon>
        <taxon>Pentapetalae</taxon>
        <taxon>rosids</taxon>
        <taxon>malvids</taxon>
        <taxon>Sapindales</taxon>
        <taxon>Anacardiaceae</taxon>
        <taxon>Pistacia</taxon>
    </lineage>
</organism>
<protein>
    <submittedName>
        <fullName evidence="1">Uncharacterized protein</fullName>
    </submittedName>
</protein>
<sequence length="62" mass="7255">MFLKNLVSQGKILIDERKVKAILDWLAPTKVNELYSFLGLANYYRKFIKGYSKKMNALMNLL</sequence>
<name>A0ACC0WYB9_9ROSI</name>
<dbReference type="Proteomes" id="UP001163603">
    <property type="component" value="Chromosome 15"/>
</dbReference>
<dbReference type="EMBL" id="CM047750">
    <property type="protein sequence ID" value="KAJ0007028.1"/>
    <property type="molecule type" value="Genomic_DNA"/>
</dbReference>
<evidence type="ECO:0000313" key="1">
    <source>
        <dbReference type="EMBL" id="KAJ0007028.1"/>
    </source>
</evidence>
<accession>A0ACC0WYB9</accession>